<evidence type="ECO:0000313" key="1">
    <source>
        <dbReference type="EMBL" id="BFM45278.1"/>
    </source>
</evidence>
<proteinExistence type="predicted"/>
<protein>
    <recommendedName>
        <fullName evidence="2">DUF4468 domain-containing protein</fullName>
    </recommendedName>
</protein>
<name>A0AAT9H6W7_9FLAO</name>
<reference evidence="1" key="1">
    <citation type="submission" date="2024-05" db="EMBL/GenBank/DDBJ databases">
        <title>Whole-Genome Sequence of CFS9, a Potential Fish Probiotic Isolated from the Body Surface of Silurus asotus.</title>
        <authorList>
            <person name="Kojima M."/>
            <person name="Tobioka K."/>
            <person name="Yokota K."/>
            <person name="Nakatani H."/>
            <person name="Hori K."/>
            <person name="Tamaru Y."/>
            <person name="Okazaki F."/>
        </authorList>
    </citation>
    <scope>NUCLEOTIDE SEQUENCE</scope>
    <source>
        <strain evidence="1">CFS9</strain>
    </source>
</reference>
<dbReference type="EMBL" id="AP031573">
    <property type="protein sequence ID" value="BFM45278.1"/>
    <property type="molecule type" value="Genomic_DNA"/>
</dbReference>
<evidence type="ECO:0008006" key="2">
    <source>
        <dbReference type="Google" id="ProtNLM"/>
    </source>
</evidence>
<dbReference type="RefSeq" id="WP_369616278.1">
    <property type="nucleotide sequence ID" value="NZ_AP031573.1"/>
</dbReference>
<organism evidence="1">
    <name type="scientific">Flavobacterium sp. CFS9</name>
    <dbReference type="NCBI Taxonomy" id="3143118"/>
    <lineage>
        <taxon>Bacteria</taxon>
        <taxon>Pseudomonadati</taxon>
        <taxon>Bacteroidota</taxon>
        <taxon>Flavobacteriia</taxon>
        <taxon>Flavobacteriales</taxon>
        <taxon>Flavobacteriaceae</taxon>
        <taxon>Flavobacterium</taxon>
    </lineage>
</organism>
<sequence length="190" mass="22119">MKIIKTVQIIICLSYSTFFYSQNGNYQNGNDINRTFALNFLNENVLIIKNIAESHKIYNPDIVKIEVELLGNYNSNISFYKFELGKNKIIPLDKKIDITLQMSSCQEYVIAFNIENHKSYRIKGFDTNDLLFLIRDVDKSLYKGKKVKTILKELNDLPTEVDFICIYNSLKKMNFDSECLKDCIDGKKSH</sequence>
<gene>
    <name evidence="1" type="ORF">CFS9_39190</name>
</gene>
<accession>A0AAT9H6W7</accession>
<dbReference type="AlphaFoldDB" id="A0AAT9H6W7"/>